<accession>A0A0D0V4U5</accession>
<name>A0A0D0V4U5_9TREE</name>
<organism evidence="1 2">
    <name type="scientific">Cryptococcus deuterogattii Ram5</name>
    <dbReference type="NCBI Taxonomy" id="1296110"/>
    <lineage>
        <taxon>Eukaryota</taxon>
        <taxon>Fungi</taxon>
        <taxon>Dikarya</taxon>
        <taxon>Basidiomycota</taxon>
        <taxon>Agaricomycotina</taxon>
        <taxon>Tremellomycetes</taxon>
        <taxon>Tremellales</taxon>
        <taxon>Cryptococcaceae</taxon>
        <taxon>Cryptococcus</taxon>
        <taxon>Cryptococcus gattii species complex</taxon>
    </lineage>
</organism>
<evidence type="ECO:0000313" key="1">
    <source>
        <dbReference type="EMBL" id="KIR39975.1"/>
    </source>
</evidence>
<protein>
    <submittedName>
        <fullName evidence="1">Uncharacterized protein</fullName>
    </submittedName>
</protein>
<reference evidence="1 2" key="1">
    <citation type="submission" date="2015-01" db="EMBL/GenBank/DDBJ databases">
        <title>The Genome Sequence of Cryptococcus gattii Ram5.</title>
        <authorList>
            <consortium name="The Broad Institute Genomics Platform"/>
            <person name="Cuomo C."/>
            <person name="Litvintseva A."/>
            <person name="Chen Y."/>
            <person name="Heitman J."/>
            <person name="Sun S."/>
            <person name="Springer D."/>
            <person name="Dromer F."/>
            <person name="Young S."/>
            <person name="Zeng Q."/>
            <person name="Gargeya S."/>
            <person name="Abouelleil A."/>
            <person name="Alvarado L."/>
            <person name="Chapman S.B."/>
            <person name="Gainer-Dewar J."/>
            <person name="Goldberg J."/>
            <person name="Griggs A."/>
            <person name="Gujja S."/>
            <person name="Hansen M."/>
            <person name="Howarth C."/>
            <person name="Imamovic A."/>
            <person name="Larimer J."/>
            <person name="Murphy C."/>
            <person name="Naylor J."/>
            <person name="Pearson M."/>
            <person name="Priest M."/>
            <person name="Roberts A."/>
            <person name="Saif S."/>
            <person name="Shea T."/>
            <person name="Sykes S."/>
            <person name="Wortman J."/>
            <person name="Nusbaum C."/>
            <person name="Birren B."/>
        </authorList>
    </citation>
    <scope>NUCLEOTIDE SEQUENCE [LARGE SCALE GENOMIC DNA]</scope>
    <source>
        <strain evidence="1 2">Ram5</strain>
    </source>
</reference>
<evidence type="ECO:0000313" key="2">
    <source>
        <dbReference type="Proteomes" id="UP000053392"/>
    </source>
</evidence>
<keyword evidence="2" id="KW-1185">Reference proteome</keyword>
<dbReference type="Proteomes" id="UP000053392">
    <property type="component" value="Unassembled WGS sequence"/>
</dbReference>
<dbReference type="HOGENOM" id="CLU_2497826_0_0_1"/>
<dbReference type="AlphaFoldDB" id="A0A0D0V4U5"/>
<gene>
    <name evidence="1" type="ORF">I313_03896</name>
</gene>
<sequence>MAVFSYILGLSLRQLLLLQVRFFSPIYSPILNINVLGFPSITAATLLTVLTVQPALRAAELLQTPTLAAVLTALPADLAPPTAGPS</sequence>
<dbReference type="EMBL" id="KN847904">
    <property type="protein sequence ID" value="KIR39975.1"/>
    <property type="molecule type" value="Genomic_DNA"/>
</dbReference>
<proteinExistence type="predicted"/>